<proteinExistence type="inferred from homology"/>
<dbReference type="FunFam" id="3.90.550.10:FF:000003">
    <property type="entry name" value="2-C-methyl-D-erythritol 4-phosphate cytidylyltransferase"/>
    <property type="match status" value="1"/>
</dbReference>
<dbReference type="SUPFAM" id="SSF53448">
    <property type="entry name" value="Nucleotide-diphospho-sugar transferases"/>
    <property type="match status" value="1"/>
</dbReference>
<evidence type="ECO:0000313" key="3">
    <source>
        <dbReference type="EMBL" id="MPM77049.1"/>
    </source>
</evidence>
<dbReference type="InterPro" id="IPR029044">
    <property type="entry name" value="Nucleotide-diphossugar_trans"/>
</dbReference>
<dbReference type="InterPro" id="IPR050088">
    <property type="entry name" value="IspD/TarI_cytidylyltransf_bact"/>
</dbReference>
<comment type="caution">
    <text evidence="3">The sequence shown here is derived from an EMBL/GenBank/DDBJ whole genome shotgun (WGS) entry which is preliminary data.</text>
</comment>
<keyword evidence="2 3" id="KW-0548">Nucleotidyltransferase</keyword>
<dbReference type="NCBIfam" id="NF001186">
    <property type="entry name" value="PRK00155.2-3"/>
    <property type="match status" value="1"/>
</dbReference>
<dbReference type="NCBIfam" id="TIGR00453">
    <property type="entry name" value="ispD"/>
    <property type="match status" value="1"/>
</dbReference>
<dbReference type="HAMAP" id="MF_00108">
    <property type="entry name" value="IspD"/>
    <property type="match status" value="1"/>
</dbReference>
<gene>
    <name evidence="3" type="primary">ispD_20</name>
    <name evidence="3" type="ORF">SDC9_124048</name>
</gene>
<dbReference type="EC" id="2.7.7.60" evidence="3"/>
<sequence length="225" mass="25024">MSKKCFVVIVAGGSGVRMGSDIPKQFLDLEGKPILLWTIEAFLKLSLPVEIILVLPSDCINMWEEMCASRDLNLKCNIVHGGITRFHSVKNALKFVPEGALVAVHDGVRPFVPSEMIDSLFKRAEECGAVIPVIKPIDSMRHLTPEGLSNHVKREEYVLIQTPQVFDSNILLKAYDQPYSQLFTDDASVVESAGHTIFLVEGNHLNIKITRKEDLVLARAILSVF</sequence>
<dbReference type="GO" id="GO:0050518">
    <property type="term" value="F:2-C-methyl-D-erythritol 4-phosphate cytidylyltransferase activity"/>
    <property type="evidence" value="ECO:0007669"/>
    <property type="project" value="UniProtKB-EC"/>
</dbReference>
<dbReference type="PANTHER" id="PTHR32125:SF4">
    <property type="entry name" value="2-C-METHYL-D-ERYTHRITOL 4-PHOSPHATE CYTIDYLYLTRANSFERASE, CHLOROPLASTIC"/>
    <property type="match status" value="1"/>
</dbReference>
<organism evidence="3">
    <name type="scientific">bioreactor metagenome</name>
    <dbReference type="NCBI Taxonomy" id="1076179"/>
    <lineage>
        <taxon>unclassified sequences</taxon>
        <taxon>metagenomes</taxon>
        <taxon>ecological metagenomes</taxon>
    </lineage>
</organism>
<accession>A0A645CJC3</accession>
<dbReference type="AlphaFoldDB" id="A0A645CJC3"/>
<dbReference type="InterPro" id="IPR001228">
    <property type="entry name" value="IspD"/>
</dbReference>
<dbReference type="Pfam" id="PF01128">
    <property type="entry name" value="IspD"/>
    <property type="match status" value="1"/>
</dbReference>
<dbReference type="InterPro" id="IPR034683">
    <property type="entry name" value="IspD/TarI"/>
</dbReference>
<name>A0A645CJC3_9ZZZZ</name>
<keyword evidence="1 3" id="KW-0808">Transferase</keyword>
<protein>
    <submittedName>
        <fullName evidence="3">2-C-methyl-D-erythritol 4-phosphate cytidylyltransferase</fullName>
        <ecNumber evidence="3">2.7.7.60</ecNumber>
    </submittedName>
</protein>
<dbReference type="EMBL" id="VSSQ01027678">
    <property type="protein sequence ID" value="MPM77049.1"/>
    <property type="molecule type" value="Genomic_DNA"/>
</dbReference>
<evidence type="ECO:0000256" key="2">
    <source>
        <dbReference type="ARBA" id="ARBA00022695"/>
    </source>
</evidence>
<evidence type="ECO:0000256" key="1">
    <source>
        <dbReference type="ARBA" id="ARBA00022679"/>
    </source>
</evidence>
<dbReference type="CDD" id="cd02516">
    <property type="entry name" value="CDP-ME_synthetase"/>
    <property type="match status" value="1"/>
</dbReference>
<dbReference type="PANTHER" id="PTHR32125">
    <property type="entry name" value="2-C-METHYL-D-ERYTHRITOL 4-PHOSPHATE CYTIDYLYLTRANSFERASE, CHLOROPLASTIC"/>
    <property type="match status" value="1"/>
</dbReference>
<reference evidence="3" key="1">
    <citation type="submission" date="2019-08" db="EMBL/GenBank/DDBJ databases">
        <authorList>
            <person name="Kucharzyk K."/>
            <person name="Murdoch R.W."/>
            <person name="Higgins S."/>
            <person name="Loffler F."/>
        </authorList>
    </citation>
    <scope>NUCLEOTIDE SEQUENCE</scope>
</reference>
<dbReference type="GO" id="GO:0008299">
    <property type="term" value="P:isoprenoid biosynthetic process"/>
    <property type="evidence" value="ECO:0007669"/>
    <property type="project" value="InterPro"/>
</dbReference>
<dbReference type="Gene3D" id="3.90.550.10">
    <property type="entry name" value="Spore Coat Polysaccharide Biosynthesis Protein SpsA, Chain A"/>
    <property type="match status" value="1"/>
</dbReference>